<evidence type="ECO:0000259" key="17">
    <source>
        <dbReference type="Pfam" id="PF00593"/>
    </source>
</evidence>
<keyword evidence="10 15" id="KW-0798">TonB box</keyword>
<evidence type="ECO:0000256" key="11">
    <source>
        <dbReference type="ARBA" id="ARBA00023136"/>
    </source>
</evidence>
<keyword evidence="11 14" id="KW-0472">Membrane</keyword>
<dbReference type="AlphaFoldDB" id="A0A7W9TVU1"/>
<dbReference type="GO" id="GO:0009279">
    <property type="term" value="C:cell outer membrane"/>
    <property type="evidence" value="ECO:0007669"/>
    <property type="project" value="UniProtKB-SubCell"/>
</dbReference>
<sequence>MSVIFPTRMRAVASVAALYCSGFFATQFAAQVAHAQAAPAVPASSSTAAATQNAASQGAAEATLPAVKVSSSAPSEMQTKSLSSYKFTSPLIDTPRSVTVIPQEVLKEKNVSTFEDALRTVPGITFLGGDAAANPSADRPVIRGFESRNSIFVDGMRDSGVQNRETFDVENISVVKGPDSVYAGRGSVGGSIDITTKTPTADNFINGSVGLGTDSYRRATIDWNQKMTDTSAFRLNVMGHDSDVAGRTNVYSKRWGVAPSVAFGLNSPTTVTLSYYHLNTYDMPDFSVPFRSTGGTPIPSNRSQFYGLNSRDYRRGQNDTGEIKVEHRINDAWKIRNTTMFGRSTLDYIATNPQLTSATSNILSLQAKSGKYATNSVSNQTEANGKFDLYGMRHTVTAGVEFSHEQDLYEGYLVRDAAGNNIRSGGPCSIAYNCTSVNSWNPNNPWTGSIVLNGDKSFPGPATHTRTNIASAYLFDSVQLSDRWIFNAGMRFDRYDVNAQQQGVADLSNTSNLFSYQFGLVFKPIHTVSLYASYGTSSNPPGSNSGLGGGTDQITAANQDLAPERSRNIEVGAKWDVLDQRLSLTTALFQTDKTNARVNDGLGGMINAGSQRVRGFEFGFAGNVTNKWAVFGGYSYLDAITTNAGPTSPQNSGLPMVMVPRHNFTLWTSYDVMPRLTLGAGATISSLTYASVSSTTRKWIPGYARFDASATWRVSKKVDLQLNVNNIFDKQYYQSAYPIYATWAPGRSAMVTLNFYQ</sequence>
<evidence type="ECO:0000256" key="4">
    <source>
        <dbReference type="ARBA" id="ARBA00022452"/>
    </source>
</evidence>
<evidence type="ECO:0000256" key="14">
    <source>
        <dbReference type="PROSITE-ProRule" id="PRU01360"/>
    </source>
</evidence>
<proteinExistence type="inferred from homology"/>
<evidence type="ECO:0000313" key="20">
    <source>
        <dbReference type="Proteomes" id="UP000571554"/>
    </source>
</evidence>
<dbReference type="InterPro" id="IPR000531">
    <property type="entry name" value="Beta-barrel_TonB"/>
</dbReference>
<feature type="signal peptide" evidence="16">
    <location>
        <begin position="1"/>
        <end position="35"/>
    </location>
</feature>
<keyword evidence="4 14" id="KW-1134">Transmembrane beta strand</keyword>
<evidence type="ECO:0000256" key="6">
    <source>
        <dbReference type="ARBA" id="ARBA00022692"/>
    </source>
</evidence>
<dbReference type="Gene3D" id="2.170.130.10">
    <property type="entry name" value="TonB-dependent receptor, plug domain"/>
    <property type="match status" value="1"/>
</dbReference>
<comment type="caution">
    <text evidence="19">The sequence shown here is derived from an EMBL/GenBank/DDBJ whole genome shotgun (WGS) entry which is preliminary data.</text>
</comment>
<evidence type="ECO:0000313" key="19">
    <source>
        <dbReference type="EMBL" id="MBB6102054.1"/>
    </source>
</evidence>
<evidence type="ECO:0000256" key="15">
    <source>
        <dbReference type="RuleBase" id="RU003357"/>
    </source>
</evidence>
<evidence type="ECO:0000256" key="8">
    <source>
        <dbReference type="ARBA" id="ARBA00023004"/>
    </source>
</evidence>
<dbReference type="GO" id="GO:0038023">
    <property type="term" value="F:signaling receptor activity"/>
    <property type="evidence" value="ECO:0007669"/>
    <property type="project" value="InterPro"/>
</dbReference>
<dbReference type="InterPro" id="IPR039426">
    <property type="entry name" value="TonB-dep_rcpt-like"/>
</dbReference>
<dbReference type="InterPro" id="IPR037066">
    <property type="entry name" value="Plug_dom_sf"/>
</dbReference>
<name>A0A7W9TVU1_9BURK</name>
<dbReference type="Gene3D" id="2.40.170.20">
    <property type="entry name" value="TonB-dependent receptor, beta-barrel domain"/>
    <property type="match status" value="1"/>
</dbReference>
<dbReference type="GO" id="GO:0015344">
    <property type="term" value="F:siderophore uptake transmembrane transporter activity"/>
    <property type="evidence" value="ECO:0007669"/>
    <property type="project" value="TreeGrafter"/>
</dbReference>
<accession>A0A7W9TVU1</accession>
<dbReference type="InterPro" id="IPR036942">
    <property type="entry name" value="Beta-barrel_TonB_sf"/>
</dbReference>
<dbReference type="Pfam" id="PF07715">
    <property type="entry name" value="Plug"/>
    <property type="match status" value="1"/>
</dbReference>
<evidence type="ECO:0000256" key="16">
    <source>
        <dbReference type="SAM" id="SignalP"/>
    </source>
</evidence>
<feature type="domain" description="TonB-dependent receptor-like beta-barrel" evidence="17">
    <location>
        <begin position="266"/>
        <end position="727"/>
    </location>
</feature>
<dbReference type="PROSITE" id="PS52016">
    <property type="entry name" value="TONB_DEPENDENT_REC_3"/>
    <property type="match status" value="1"/>
</dbReference>
<evidence type="ECO:0000256" key="2">
    <source>
        <dbReference type="ARBA" id="ARBA00009810"/>
    </source>
</evidence>
<protein>
    <submittedName>
        <fullName evidence="19">Catecholate siderophore receptor</fullName>
    </submittedName>
</protein>
<keyword evidence="12 19" id="KW-0675">Receptor</keyword>
<keyword evidence="8" id="KW-0408">Iron</keyword>
<comment type="subcellular location">
    <subcellularLocation>
        <location evidence="1 14">Cell outer membrane</location>
        <topology evidence="1 14">Multi-pass membrane protein</topology>
    </subcellularLocation>
</comment>
<evidence type="ECO:0000256" key="13">
    <source>
        <dbReference type="ARBA" id="ARBA00023237"/>
    </source>
</evidence>
<evidence type="ECO:0000256" key="5">
    <source>
        <dbReference type="ARBA" id="ARBA00022496"/>
    </source>
</evidence>
<dbReference type="Pfam" id="PF00593">
    <property type="entry name" value="TonB_dep_Rec_b-barrel"/>
    <property type="match status" value="1"/>
</dbReference>
<dbReference type="RefSeq" id="WP_183723697.1">
    <property type="nucleotide sequence ID" value="NZ_JACHBW010000004.1"/>
</dbReference>
<dbReference type="InterPro" id="IPR012910">
    <property type="entry name" value="Plug_dom"/>
</dbReference>
<keyword evidence="6 14" id="KW-0812">Transmembrane</keyword>
<evidence type="ECO:0000256" key="10">
    <source>
        <dbReference type="ARBA" id="ARBA00023077"/>
    </source>
</evidence>
<feature type="chain" id="PRO_5030844903" evidence="16">
    <location>
        <begin position="36"/>
        <end position="757"/>
    </location>
</feature>
<dbReference type="PANTHER" id="PTHR32552:SF89">
    <property type="entry name" value="CATECHOLATE SIDEROPHORE RECEPTOR FIU"/>
    <property type="match status" value="1"/>
</dbReference>
<keyword evidence="20" id="KW-1185">Reference proteome</keyword>
<dbReference type="SUPFAM" id="SSF56935">
    <property type="entry name" value="Porins"/>
    <property type="match status" value="1"/>
</dbReference>
<dbReference type="InterPro" id="IPR010105">
    <property type="entry name" value="TonB_sidphr_rcpt"/>
</dbReference>
<evidence type="ECO:0000256" key="3">
    <source>
        <dbReference type="ARBA" id="ARBA00022448"/>
    </source>
</evidence>
<keyword evidence="3 14" id="KW-0813">Transport</keyword>
<evidence type="ECO:0000256" key="9">
    <source>
        <dbReference type="ARBA" id="ARBA00023065"/>
    </source>
</evidence>
<comment type="similarity">
    <text evidence="2 14 15">Belongs to the TonB-dependent receptor family.</text>
</comment>
<evidence type="ECO:0000256" key="7">
    <source>
        <dbReference type="ARBA" id="ARBA00022729"/>
    </source>
</evidence>
<evidence type="ECO:0000256" key="12">
    <source>
        <dbReference type="ARBA" id="ARBA00023170"/>
    </source>
</evidence>
<gene>
    <name evidence="19" type="ORF">F4827_001902</name>
</gene>
<dbReference type="PANTHER" id="PTHR32552">
    <property type="entry name" value="FERRICHROME IRON RECEPTOR-RELATED"/>
    <property type="match status" value="1"/>
</dbReference>
<dbReference type="GO" id="GO:0015891">
    <property type="term" value="P:siderophore transport"/>
    <property type="evidence" value="ECO:0007669"/>
    <property type="project" value="InterPro"/>
</dbReference>
<feature type="domain" description="TonB-dependent receptor plug" evidence="18">
    <location>
        <begin position="91"/>
        <end position="190"/>
    </location>
</feature>
<evidence type="ECO:0000256" key="1">
    <source>
        <dbReference type="ARBA" id="ARBA00004571"/>
    </source>
</evidence>
<reference evidence="19 20" key="1">
    <citation type="submission" date="2020-08" db="EMBL/GenBank/DDBJ databases">
        <title>Above-ground endophytic microbial communities from plants in different locations in the United States.</title>
        <authorList>
            <person name="Frank C."/>
        </authorList>
    </citation>
    <scope>NUCLEOTIDE SEQUENCE [LARGE SCALE GENOMIC DNA]</scope>
    <source>
        <strain evidence="19 20">WP4_2_2</strain>
    </source>
</reference>
<keyword evidence="13 14" id="KW-0998">Cell outer membrane</keyword>
<dbReference type="EMBL" id="JACHBW010000004">
    <property type="protein sequence ID" value="MBB6102054.1"/>
    <property type="molecule type" value="Genomic_DNA"/>
</dbReference>
<keyword evidence="9" id="KW-0406">Ion transport</keyword>
<dbReference type="Proteomes" id="UP000571554">
    <property type="component" value="Unassembled WGS sequence"/>
</dbReference>
<evidence type="ECO:0000259" key="18">
    <source>
        <dbReference type="Pfam" id="PF07715"/>
    </source>
</evidence>
<dbReference type="NCBIfam" id="TIGR01783">
    <property type="entry name" value="TonB-siderophor"/>
    <property type="match status" value="1"/>
</dbReference>
<organism evidence="19 20">
    <name type="scientific">Paraburkholderia bannensis</name>
    <dbReference type="NCBI Taxonomy" id="765414"/>
    <lineage>
        <taxon>Bacteria</taxon>
        <taxon>Pseudomonadati</taxon>
        <taxon>Pseudomonadota</taxon>
        <taxon>Betaproteobacteria</taxon>
        <taxon>Burkholderiales</taxon>
        <taxon>Burkholderiaceae</taxon>
        <taxon>Paraburkholderia</taxon>
    </lineage>
</organism>
<dbReference type="CDD" id="cd01347">
    <property type="entry name" value="ligand_gated_channel"/>
    <property type="match status" value="1"/>
</dbReference>
<keyword evidence="7 16" id="KW-0732">Signal</keyword>
<keyword evidence="5" id="KW-0410">Iron transport</keyword>